<dbReference type="AlphaFoldDB" id="A0A1H8BRR8"/>
<keyword evidence="1" id="KW-0732">Signal</keyword>
<feature type="chain" id="PRO_5038353456" evidence="1">
    <location>
        <begin position="30"/>
        <end position="172"/>
    </location>
</feature>
<keyword evidence="3" id="KW-1185">Reference proteome</keyword>
<evidence type="ECO:0000313" key="2">
    <source>
        <dbReference type="EMBL" id="SEM85462.1"/>
    </source>
</evidence>
<evidence type="ECO:0000256" key="1">
    <source>
        <dbReference type="SAM" id="SignalP"/>
    </source>
</evidence>
<dbReference type="RefSeq" id="WP_089965394.1">
    <property type="nucleotide sequence ID" value="NZ_FOCQ01000002.1"/>
</dbReference>
<reference evidence="2 3" key="1">
    <citation type="submission" date="2016-10" db="EMBL/GenBank/DDBJ databases">
        <authorList>
            <person name="de Groot N.N."/>
        </authorList>
    </citation>
    <scope>NUCLEOTIDE SEQUENCE [LARGE SCALE GENOMIC DNA]</scope>
    <source>
        <strain evidence="2 3">DSM 46701</strain>
    </source>
</reference>
<gene>
    <name evidence="2" type="ORF">SAMN05444955_102323</name>
</gene>
<name>A0A1H8BRR8_9BACL</name>
<proteinExistence type="predicted"/>
<protein>
    <submittedName>
        <fullName evidence="2">Uncharacterized protein</fullName>
    </submittedName>
</protein>
<evidence type="ECO:0000313" key="3">
    <source>
        <dbReference type="Proteomes" id="UP000199695"/>
    </source>
</evidence>
<dbReference type="Proteomes" id="UP000199695">
    <property type="component" value="Unassembled WGS sequence"/>
</dbReference>
<sequence>MTPKLQKTVATTLAISTFGLGLGSYSAYASTSTSEAPIKPVILAQIETGDDGVIGDESAKQDIEVLIQSSLSQMTPEERNNIQGDRGPIGHTVKALRFIGWVCKKGGAQLSVLLKPLSPKNAALMRKYSSKIGRALEKIESGTKSAVINALVKAGVPKKDAEMLVEVIFWLI</sequence>
<dbReference type="EMBL" id="FOCQ01000002">
    <property type="protein sequence ID" value="SEM85462.1"/>
    <property type="molecule type" value="Genomic_DNA"/>
</dbReference>
<organism evidence="2 3">
    <name type="scientific">Lihuaxuella thermophila</name>
    <dbReference type="NCBI Taxonomy" id="1173111"/>
    <lineage>
        <taxon>Bacteria</taxon>
        <taxon>Bacillati</taxon>
        <taxon>Bacillota</taxon>
        <taxon>Bacilli</taxon>
        <taxon>Bacillales</taxon>
        <taxon>Thermoactinomycetaceae</taxon>
        <taxon>Lihuaxuella</taxon>
    </lineage>
</organism>
<feature type="signal peptide" evidence="1">
    <location>
        <begin position="1"/>
        <end position="29"/>
    </location>
</feature>
<dbReference type="OrthoDB" id="2973544at2"/>
<accession>A0A1H8BRR8</accession>